<reference evidence="1 2" key="1">
    <citation type="submission" date="2018-03" db="EMBL/GenBank/DDBJ databases">
        <title>Cereibacter changlensis.</title>
        <authorList>
            <person name="Meyer T.E."/>
            <person name="Miller S."/>
            <person name="Lodha T."/>
            <person name="Gandham S."/>
            <person name="Chintalapati S."/>
            <person name="Chintalapati V.R."/>
        </authorList>
    </citation>
    <scope>NUCLEOTIDE SEQUENCE [LARGE SCALE GENOMIC DNA]</scope>
    <source>
        <strain evidence="1 2">JA139</strain>
    </source>
</reference>
<keyword evidence="2" id="KW-1185">Reference proteome</keyword>
<dbReference type="Proteomes" id="UP000241010">
    <property type="component" value="Unassembled WGS sequence"/>
</dbReference>
<dbReference type="AlphaFoldDB" id="A0A2T4JQ69"/>
<evidence type="ECO:0000313" key="1">
    <source>
        <dbReference type="EMBL" id="PTE20062.1"/>
    </source>
</evidence>
<dbReference type="EMBL" id="PZKG01000141">
    <property type="protein sequence ID" value="PTE20062.1"/>
    <property type="molecule type" value="Genomic_DNA"/>
</dbReference>
<name>A0A2T4JQ69_9RHOB</name>
<dbReference type="InterPro" id="IPR010836">
    <property type="entry name" value="SapC"/>
</dbReference>
<protein>
    <submittedName>
        <fullName evidence="1">Peptidase</fullName>
    </submittedName>
</protein>
<dbReference type="RefSeq" id="WP_107665490.1">
    <property type="nucleotide sequence ID" value="NZ_PZKG01000141.1"/>
</dbReference>
<evidence type="ECO:0000313" key="2">
    <source>
        <dbReference type="Proteomes" id="UP000241010"/>
    </source>
</evidence>
<accession>A0A2T4JQ69</accession>
<dbReference type="OrthoDB" id="9806524at2"/>
<dbReference type="Pfam" id="PF07277">
    <property type="entry name" value="SapC"/>
    <property type="match status" value="1"/>
</dbReference>
<proteinExistence type="predicted"/>
<sequence>MSRQILIYENVVPLNRVQHRDMAVKQTTNFDFTRKTNTVPIVDVEFVKVAPTLPIVFTRTQTGIVCAALLGAEQDRNSFLAEDGTWEGRYVPAFFRRYPFVFAVQEGSDRLTLCIDDSYAGLNDRGEGERLFDSTGAETAYTRTVLRFVEEYQATFNRTQAFCDRLLASGLLEEARIDYTLPDGKQGGVTGFLRVSVEKLRNLADDKVLEMFRNGDLDLIQMHLMSMQQVEPLVARIGAAKPAPEAAPELLPEAAALN</sequence>
<organism evidence="1 2">
    <name type="scientific">Cereibacter changlensis JA139</name>
    <dbReference type="NCBI Taxonomy" id="1188249"/>
    <lineage>
        <taxon>Bacteria</taxon>
        <taxon>Pseudomonadati</taxon>
        <taxon>Pseudomonadota</taxon>
        <taxon>Alphaproteobacteria</taxon>
        <taxon>Rhodobacterales</taxon>
        <taxon>Paracoccaceae</taxon>
        <taxon>Cereibacter</taxon>
    </lineage>
</organism>
<gene>
    <name evidence="1" type="ORF">C5F48_19555</name>
</gene>
<comment type="caution">
    <text evidence="1">The sequence shown here is derived from an EMBL/GenBank/DDBJ whole genome shotgun (WGS) entry which is preliminary data.</text>
</comment>